<organism evidence="2 3">
    <name type="scientific">Aquamicrobium soli</name>
    <dbReference type="NCBI Taxonomy" id="1811518"/>
    <lineage>
        <taxon>Bacteria</taxon>
        <taxon>Pseudomonadati</taxon>
        <taxon>Pseudomonadota</taxon>
        <taxon>Alphaproteobacteria</taxon>
        <taxon>Hyphomicrobiales</taxon>
        <taxon>Phyllobacteriaceae</taxon>
        <taxon>Aquamicrobium</taxon>
    </lineage>
</organism>
<dbReference type="RefSeq" id="WP_378225387.1">
    <property type="nucleotide sequence ID" value="NZ_JBHRTK010000032.1"/>
</dbReference>
<gene>
    <name evidence="2" type="ORF">ACFOHJ_23550</name>
</gene>
<name>A0ABV7KIF5_9HYPH</name>
<keyword evidence="3" id="KW-1185">Reference proteome</keyword>
<evidence type="ECO:0000256" key="1">
    <source>
        <dbReference type="SAM" id="MobiDB-lite"/>
    </source>
</evidence>
<comment type="caution">
    <text evidence="2">The sequence shown here is derived from an EMBL/GenBank/DDBJ whole genome shotgun (WGS) entry which is preliminary data.</text>
</comment>
<evidence type="ECO:0000313" key="3">
    <source>
        <dbReference type="Proteomes" id="UP001595583"/>
    </source>
</evidence>
<feature type="region of interest" description="Disordered" evidence="1">
    <location>
        <begin position="108"/>
        <end position="135"/>
    </location>
</feature>
<dbReference type="Pfam" id="PF11836">
    <property type="entry name" value="Phage_TAC_11"/>
    <property type="match status" value="1"/>
</dbReference>
<reference evidence="3" key="1">
    <citation type="journal article" date="2019" name="Int. J. Syst. Evol. Microbiol.">
        <title>The Global Catalogue of Microorganisms (GCM) 10K type strain sequencing project: providing services to taxonomists for standard genome sequencing and annotation.</title>
        <authorList>
            <consortium name="The Broad Institute Genomics Platform"/>
            <consortium name="The Broad Institute Genome Sequencing Center for Infectious Disease"/>
            <person name="Wu L."/>
            <person name="Ma J."/>
        </authorList>
    </citation>
    <scope>NUCLEOTIDE SEQUENCE [LARGE SCALE GENOMIC DNA]</scope>
    <source>
        <strain evidence="3">KCTC 52165</strain>
    </source>
</reference>
<evidence type="ECO:0000313" key="2">
    <source>
        <dbReference type="EMBL" id="MFC3209200.1"/>
    </source>
</evidence>
<dbReference type="Proteomes" id="UP001595583">
    <property type="component" value="Unassembled WGS sequence"/>
</dbReference>
<sequence length="135" mass="14249">MSRQRAAIELPFGDGDHTFRLGLAEIEELEASCDMSVFLLHAAVSADLPFAKLKHLTETIRLGLIGGGMVPVSALMLVKRYVEERPLHESVAIAGAILRAAIERVHTSDLGDPSGEAEAPGSSVSTSAPSTETPS</sequence>
<dbReference type="EMBL" id="JBHRTK010000032">
    <property type="protein sequence ID" value="MFC3209200.1"/>
    <property type="molecule type" value="Genomic_DNA"/>
</dbReference>
<feature type="compositionally biased region" description="Polar residues" evidence="1">
    <location>
        <begin position="122"/>
        <end position="135"/>
    </location>
</feature>
<protein>
    <submittedName>
        <fullName evidence="2">Gene transfer agent family protein</fullName>
    </submittedName>
</protein>
<dbReference type="InterPro" id="IPR021791">
    <property type="entry name" value="Phage_TAC_11"/>
</dbReference>
<accession>A0ABV7KIF5</accession>
<proteinExistence type="predicted"/>